<dbReference type="AlphaFoldDB" id="A0A402CZD9"/>
<organism evidence="1 2">
    <name type="scientific">Capsulimonas corticalis</name>
    <dbReference type="NCBI Taxonomy" id="2219043"/>
    <lineage>
        <taxon>Bacteria</taxon>
        <taxon>Bacillati</taxon>
        <taxon>Armatimonadota</taxon>
        <taxon>Armatimonadia</taxon>
        <taxon>Capsulimonadales</taxon>
        <taxon>Capsulimonadaceae</taxon>
        <taxon>Capsulimonas</taxon>
    </lineage>
</organism>
<proteinExistence type="predicted"/>
<name>A0A402CZD9_9BACT</name>
<reference evidence="1 2" key="1">
    <citation type="journal article" date="2019" name="Int. J. Syst. Evol. Microbiol.">
        <title>Capsulimonas corticalis gen. nov., sp. nov., an aerobic capsulated bacterium, of a novel bacterial order, Capsulimonadales ord. nov., of the class Armatimonadia of the phylum Armatimonadetes.</title>
        <authorList>
            <person name="Li J."/>
            <person name="Kudo C."/>
            <person name="Tonouchi A."/>
        </authorList>
    </citation>
    <scope>NUCLEOTIDE SEQUENCE [LARGE SCALE GENOMIC DNA]</scope>
    <source>
        <strain evidence="1 2">AX-7</strain>
    </source>
</reference>
<keyword evidence="2" id="KW-1185">Reference proteome</keyword>
<dbReference type="EMBL" id="AP025739">
    <property type="protein sequence ID" value="BDI29431.1"/>
    <property type="molecule type" value="Genomic_DNA"/>
</dbReference>
<protein>
    <submittedName>
        <fullName evidence="1">Uncharacterized protein</fullName>
    </submittedName>
</protein>
<evidence type="ECO:0000313" key="2">
    <source>
        <dbReference type="Proteomes" id="UP000287394"/>
    </source>
</evidence>
<accession>A0A402CZD9</accession>
<dbReference type="KEGG" id="ccot:CCAX7_14820"/>
<gene>
    <name evidence="1" type="ORF">CCAX7_14820</name>
</gene>
<dbReference type="Proteomes" id="UP000287394">
    <property type="component" value="Chromosome"/>
</dbReference>
<sequence>MGIGRRLGVPGLCGDQAIYSDRQLLLALMTTFHYLTSIVALLGHGGRKIIEKLLTKFENDGILGVVINYYHRNEREMLTTEQLLKADSLLRDGLSPDQVARELGFVSRSQFSYQLLRAGKQISISRWISSVPSVEVPMVSMEGNS</sequence>
<evidence type="ECO:0000313" key="1">
    <source>
        <dbReference type="EMBL" id="BDI29431.1"/>
    </source>
</evidence>